<protein>
    <submittedName>
        <fullName evidence="2">DUF456 domain-containing protein</fullName>
    </submittedName>
</protein>
<gene>
    <name evidence="2" type="ORF">F3N42_09145</name>
</gene>
<organism evidence="2 3">
    <name type="scientific">Marinihelvus fidelis</name>
    <dbReference type="NCBI Taxonomy" id="2613842"/>
    <lineage>
        <taxon>Bacteria</taxon>
        <taxon>Pseudomonadati</taxon>
        <taxon>Pseudomonadota</taxon>
        <taxon>Gammaproteobacteria</taxon>
        <taxon>Chromatiales</taxon>
        <taxon>Wenzhouxiangellaceae</taxon>
        <taxon>Marinihelvus</taxon>
    </lineage>
</organism>
<evidence type="ECO:0000256" key="1">
    <source>
        <dbReference type="SAM" id="Phobius"/>
    </source>
</evidence>
<keyword evidence="3" id="KW-1185">Reference proteome</keyword>
<dbReference type="AlphaFoldDB" id="A0A5N0TC89"/>
<sequence length="160" mass="16479">MTVLWWILAVLLVVGGLAGTIIPALPGVPMVFAGLFIAAWITNFEPAGLWTLVILGALTAIAWLIDFLAAALGAKRLGASPRAFWGAMFGAIVGMFFGLAGILLGPFVGAFVAEISGGRAVQDAGRAGVGAWIGTVLGAAAKIAIAFLMVGFFILRQFFA</sequence>
<dbReference type="Proteomes" id="UP000325372">
    <property type="component" value="Unassembled WGS sequence"/>
</dbReference>
<dbReference type="InterPro" id="IPR007403">
    <property type="entry name" value="DUF456"/>
</dbReference>
<dbReference type="Pfam" id="PF04306">
    <property type="entry name" value="DUF456"/>
    <property type="match status" value="1"/>
</dbReference>
<dbReference type="PANTHER" id="PTHR39165:SF1">
    <property type="entry name" value="DUF456 DOMAIN-CONTAINING PROTEIN"/>
    <property type="match status" value="1"/>
</dbReference>
<dbReference type="EMBL" id="VYXP01000005">
    <property type="protein sequence ID" value="KAA9131697.1"/>
    <property type="molecule type" value="Genomic_DNA"/>
</dbReference>
<dbReference type="PANTHER" id="PTHR39165">
    <property type="entry name" value="IG HYPOTHETICAL 17883"/>
    <property type="match status" value="1"/>
</dbReference>
<keyword evidence="1" id="KW-0812">Transmembrane</keyword>
<feature type="transmembrane region" description="Helical" evidence="1">
    <location>
        <begin position="84"/>
        <end position="112"/>
    </location>
</feature>
<keyword evidence="1" id="KW-0472">Membrane</keyword>
<feature type="transmembrane region" description="Helical" evidence="1">
    <location>
        <begin position="49"/>
        <end position="72"/>
    </location>
</feature>
<comment type="caution">
    <text evidence="2">The sequence shown here is derived from an EMBL/GenBank/DDBJ whole genome shotgun (WGS) entry which is preliminary data.</text>
</comment>
<evidence type="ECO:0000313" key="2">
    <source>
        <dbReference type="EMBL" id="KAA9131697.1"/>
    </source>
</evidence>
<accession>A0A5N0TC89</accession>
<proteinExistence type="predicted"/>
<feature type="transmembrane region" description="Helical" evidence="1">
    <location>
        <begin position="132"/>
        <end position="155"/>
    </location>
</feature>
<reference evidence="2 3" key="1">
    <citation type="submission" date="2019-09" db="EMBL/GenBank/DDBJ databases">
        <title>Wenzhouxiangella sp. Genome sequencing and assembly.</title>
        <authorList>
            <person name="Zhang R."/>
        </authorList>
    </citation>
    <scope>NUCLEOTIDE SEQUENCE [LARGE SCALE GENOMIC DNA]</scope>
    <source>
        <strain evidence="2 3">W260</strain>
    </source>
</reference>
<name>A0A5N0TC89_9GAMM</name>
<evidence type="ECO:0000313" key="3">
    <source>
        <dbReference type="Proteomes" id="UP000325372"/>
    </source>
</evidence>
<keyword evidence="1" id="KW-1133">Transmembrane helix</keyword>